<comment type="caution">
    <text evidence="1">The sequence shown here is derived from an EMBL/GenBank/DDBJ whole genome shotgun (WGS) entry which is preliminary data.</text>
</comment>
<evidence type="ECO:0000313" key="1">
    <source>
        <dbReference type="EMBL" id="GFS94343.1"/>
    </source>
</evidence>
<gene>
    <name evidence="1" type="ORF">NPIL_88731</name>
</gene>
<dbReference type="Proteomes" id="UP000887013">
    <property type="component" value="Unassembled WGS sequence"/>
</dbReference>
<sequence>MPHSHFRFQLQGNDIANGVPRCHRSLFSFSRTEAEKGGMTTTTVITGSSGWIPLSDQPFFFLPLFFFTSVTRQKRKTYAAKRDATCPFCLVYGLGRHTAVLSQTRSLKDREAKGLSVVCAQ</sequence>
<protein>
    <submittedName>
        <fullName evidence="1">Uncharacterized protein</fullName>
    </submittedName>
</protein>
<name>A0A8X6N504_NEPPI</name>
<organism evidence="1 2">
    <name type="scientific">Nephila pilipes</name>
    <name type="common">Giant wood spider</name>
    <name type="synonym">Nephila maculata</name>
    <dbReference type="NCBI Taxonomy" id="299642"/>
    <lineage>
        <taxon>Eukaryota</taxon>
        <taxon>Metazoa</taxon>
        <taxon>Ecdysozoa</taxon>
        <taxon>Arthropoda</taxon>
        <taxon>Chelicerata</taxon>
        <taxon>Arachnida</taxon>
        <taxon>Araneae</taxon>
        <taxon>Araneomorphae</taxon>
        <taxon>Entelegynae</taxon>
        <taxon>Araneoidea</taxon>
        <taxon>Nephilidae</taxon>
        <taxon>Nephila</taxon>
    </lineage>
</organism>
<dbReference type="AlphaFoldDB" id="A0A8X6N504"/>
<dbReference type="EMBL" id="BMAW01005476">
    <property type="protein sequence ID" value="GFS94343.1"/>
    <property type="molecule type" value="Genomic_DNA"/>
</dbReference>
<reference evidence="1" key="1">
    <citation type="submission" date="2020-08" db="EMBL/GenBank/DDBJ databases">
        <title>Multicomponent nature underlies the extraordinary mechanical properties of spider dragline silk.</title>
        <authorList>
            <person name="Kono N."/>
            <person name="Nakamura H."/>
            <person name="Mori M."/>
            <person name="Yoshida Y."/>
            <person name="Ohtoshi R."/>
            <person name="Malay A.D."/>
            <person name="Moran D.A.P."/>
            <person name="Tomita M."/>
            <person name="Numata K."/>
            <person name="Arakawa K."/>
        </authorList>
    </citation>
    <scope>NUCLEOTIDE SEQUENCE</scope>
</reference>
<proteinExistence type="predicted"/>
<accession>A0A8X6N504</accession>
<evidence type="ECO:0000313" key="2">
    <source>
        <dbReference type="Proteomes" id="UP000887013"/>
    </source>
</evidence>
<keyword evidence="2" id="KW-1185">Reference proteome</keyword>